<organism evidence="4 6">
    <name type="scientific">Wallemia mellicola</name>
    <dbReference type="NCBI Taxonomy" id="1708541"/>
    <lineage>
        <taxon>Eukaryota</taxon>
        <taxon>Fungi</taxon>
        <taxon>Dikarya</taxon>
        <taxon>Basidiomycota</taxon>
        <taxon>Wallemiomycotina</taxon>
        <taxon>Wallemiomycetes</taxon>
        <taxon>Wallemiales</taxon>
        <taxon>Wallemiaceae</taxon>
        <taxon>Wallemia</taxon>
    </lineage>
</organism>
<dbReference type="OrthoDB" id="6159137at2759"/>
<feature type="domain" description="RRM" evidence="2">
    <location>
        <begin position="146"/>
        <end position="226"/>
    </location>
</feature>
<dbReference type="AlphaFoldDB" id="A0A4T0LMT5"/>
<evidence type="ECO:0000313" key="5">
    <source>
        <dbReference type="Proteomes" id="UP000305362"/>
    </source>
</evidence>
<dbReference type="Proteomes" id="UP000309601">
    <property type="component" value="Unassembled WGS sequence"/>
</dbReference>
<evidence type="ECO:0000313" key="4">
    <source>
        <dbReference type="EMBL" id="TIC63887.1"/>
    </source>
</evidence>
<dbReference type="InterPro" id="IPR012677">
    <property type="entry name" value="Nucleotide-bd_a/b_plait_sf"/>
</dbReference>
<name>A0A4T0LMT5_9BASI</name>
<evidence type="ECO:0000313" key="6">
    <source>
        <dbReference type="Proteomes" id="UP000309601"/>
    </source>
</evidence>
<dbReference type="InterPro" id="IPR000504">
    <property type="entry name" value="RRM_dom"/>
</dbReference>
<evidence type="ECO:0000256" key="1">
    <source>
        <dbReference type="PROSITE-ProRule" id="PRU00176"/>
    </source>
</evidence>
<dbReference type="GO" id="GO:0003723">
    <property type="term" value="F:RNA binding"/>
    <property type="evidence" value="ECO:0007669"/>
    <property type="project" value="UniProtKB-UniRule"/>
</dbReference>
<dbReference type="CDD" id="cd00590">
    <property type="entry name" value="RRM_SF"/>
    <property type="match status" value="1"/>
</dbReference>
<dbReference type="PROSITE" id="PS50102">
    <property type="entry name" value="RRM"/>
    <property type="match status" value="1"/>
</dbReference>
<evidence type="ECO:0000313" key="3">
    <source>
        <dbReference type="EMBL" id="TIC61075.1"/>
    </source>
</evidence>
<comment type="caution">
    <text evidence="4">The sequence shown here is derived from an EMBL/GenBank/DDBJ whole genome shotgun (WGS) entry which is preliminary data.</text>
</comment>
<reference evidence="5 6" key="1">
    <citation type="submission" date="2019-03" db="EMBL/GenBank/DDBJ databases">
        <title>Sequencing 25 genomes of Wallemia mellicola.</title>
        <authorList>
            <person name="Gostincar C."/>
        </authorList>
    </citation>
    <scope>NUCLEOTIDE SEQUENCE [LARGE SCALE GENOMIC DNA]</scope>
    <source>
        <strain evidence="4 6">EXF-1274</strain>
        <strain evidence="3 5">EXF-1277</strain>
    </source>
</reference>
<dbReference type="SUPFAM" id="SSF54928">
    <property type="entry name" value="RNA-binding domain, RBD"/>
    <property type="match status" value="1"/>
</dbReference>
<evidence type="ECO:0000259" key="2">
    <source>
        <dbReference type="PROSITE" id="PS50102"/>
    </source>
</evidence>
<dbReference type="InterPro" id="IPR035979">
    <property type="entry name" value="RBD_domain_sf"/>
</dbReference>
<accession>A0A4T0LMT5</accession>
<dbReference type="EMBL" id="SPRW01000032">
    <property type="protein sequence ID" value="TIC63887.1"/>
    <property type="molecule type" value="Genomic_DNA"/>
</dbReference>
<protein>
    <recommendedName>
        <fullName evidence="2">RRM domain-containing protein</fullName>
    </recommendedName>
</protein>
<proteinExistence type="predicted"/>
<dbReference type="Gene3D" id="3.30.70.330">
    <property type="match status" value="1"/>
</dbReference>
<dbReference type="EMBL" id="SPRV01000032">
    <property type="protein sequence ID" value="TIC61075.1"/>
    <property type="molecule type" value="Genomic_DNA"/>
</dbReference>
<keyword evidence="1" id="KW-0694">RNA-binding</keyword>
<sequence length="397" mass="43932">MSTPKEAAEALNRLNGADIRTYQLEVSYALVQRSGCKPLMFNVMFKPPTDSIEDRTKSNRPVKHRVPVLSSRVAKEPISAPSNTKFASLPAHKSLMESNFTPDFMSRSYSQPQADFNHGFNPYVSAFAPNATSDASTYPIELANQICLVIKNLPIMIVKSDAELRMFIQSLGPVEPFRGNMFALPDSLVASAIVTFMSPSDAALVMHAINGKYIGGNLIEVNHTTNTPNRIQDMGWVPAMEGPKNVRRSVSEKKPLKIPAFGETPRFFSAPHDRYTFTAPIPQNKVTTIIGEGKTSSEDHSTTSLESLLERSELIDEHKRLQRQIHTSETGDSSFLDASLSTNEVSSPSNASAKNFLIHGSPSVESPIFNTRSTTEHIKDKENYPIIDRSNSRFNID</sequence>
<dbReference type="Proteomes" id="UP000305362">
    <property type="component" value="Unassembled WGS sequence"/>
</dbReference>
<gene>
    <name evidence="4" type="ORF">E3Q02_02863</name>
    <name evidence="3" type="ORF">E3Q03_02861</name>
</gene>